<feature type="region of interest" description="Disordered" evidence="1">
    <location>
        <begin position="1"/>
        <end position="21"/>
    </location>
</feature>
<organism evidence="2 3">
    <name type="scientific">Mesorhabditis spiculigera</name>
    <dbReference type="NCBI Taxonomy" id="96644"/>
    <lineage>
        <taxon>Eukaryota</taxon>
        <taxon>Metazoa</taxon>
        <taxon>Ecdysozoa</taxon>
        <taxon>Nematoda</taxon>
        <taxon>Chromadorea</taxon>
        <taxon>Rhabditida</taxon>
        <taxon>Rhabditina</taxon>
        <taxon>Rhabditomorpha</taxon>
        <taxon>Rhabditoidea</taxon>
        <taxon>Rhabditidae</taxon>
        <taxon>Mesorhabditinae</taxon>
        <taxon>Mesorhabditis</taxon>
    </lineage>
</organism>
<accession>A0AA36D4J0</accession>
<reference evidence="2" key="1">
    <citation type="submission" date="2023-06" db="EMBL/GenBank/DDBJ databases">
        <authorList>
            <person name="Delattre M."/>
        </authorList>
    </citation>
    <scope>NUCLEOTIDE SEQUENCE</scope>
    <source>
        <strain evidence="2">AF72</strain>
    </source>
</reference>
<evidence type="ECO:0000313" key="3">
    <source>
        <dbReference type="Proteomes" id="UP001177023"/>
    </source>
</evidence>
<dbReference type="Proteomes" id="UP001177023">
    <property type="component" value="Unassembled WGS sequence"/>
</dbReference>
<feature type="compositionally biased region" description="Polar residues" evidence="1">
    <location>
        <begin position="140"/>
        <end position="150"/>
    </location>
</feature>
<dbReference type="EMBL" id="CATQJA010002657">
    <property type="protein sequence ID" value="CAJ0579653.1"/>
    <property type="molecule type" value="Genomic_DNA"/>
</dbReference>
<feature type="compositionally biased region" description="Polar residues" evidence="1">
    <location>
        <begin position="97"/>
        <end position="116"/>
    </location>
</feature>
<evidence type="ECO:0000256" key="1">
    <source>
        <dbReference type="SAM" id="MobiDB-lite"/>
    </source>
</evidence>
<comment type="caution">
    <text evidence="2">The sequence shown here is derived from an EMBL/GenBank/DDBJ whole genome shotgun (WGS) entry which is preliminary data.</text>
</comment>
<protein>
    <submittedName>
        <fullName evidence="2">Uncharacterized protein</fullName>
    </submittedName>
</protein>
<feature type="compositionally biased region" description="Basic and acidic residues" evidence="1">
    <location>
        <begin position="152"/>
        <end position="164"/>
    </location>
</feature>
<evidence type="ECO:0000313" key="2">
    <source>
        <dbReference type="EMBL" id="CAJ0579653.1"/>
    </source>
</evidence>
<dbReference type="AlphaFoldDB" id="A0AA36D4J0"/>
<keyword evidence="3" id="KW-1185">Reference proteome</keyword>
<feature type="non-terminal residue" evidence="2">
    <location>
        <position position="198"/>
    </location>
</feature>
<feature type="compositionally biased region" description="Basic residues" evidence="1">
    <location>
        <begin position="122"/>
        <end position="135"/>
    </location>
</feature>
<name>A0AA36D4J0_9BILA</name>
<proteinExistence type="predicted"/>
<feature type="region of interest" description="Disordered" evidence="1">
    <location>
        <begin position="92"/>
        <end position="168"/>
    </location>
</feature>
<gene>
    <name evidence="2" type="ORF">MSPICULIGERA_LOCUS17862</name>
</gene>
<sequence length="198" mass="22628">MAQDRRSIVSRPCAASSKSSDGLGDVCAAIDGWSPVSAVSTRARVDASLEGAQHDFCPPRRGREMWRTTERAILALVRPADRIRMRLVCDRRDEPNGQRTSRATAEFQQGLHQLTQPEVKKLPKSKLRLPRKSHCDRRPNQNLPPNQSTELKVVREEEEQHTPGRELATPNAWVRCEWNGTEKQRRRGLPLKRKMFTM</sequence>